<protein>
    <submittedName>
        <fullName evidence="1">Uncharacterized protein</fullName>
    </submittedName>
</protein>
<reference evidence="1" key="1">
    <citation type="submission" date="2021-06" db="EMBL/GenBank/DDBJ databases">
        <title>Comparative genomics, transcriptomics and evolutionary studies reveal genomic signatures of adaptation to plant cell wall in hemibiotrophic fungi.</title>
        <authorList>
            <consortium name="DOE Joint Genome Institute"/>
            <person name="Baroncelli R."/>
            <person name="Diaz J.F."/>
            <person name="Benocci T."/>
            <person name="Peng M."/>
            <person name="Battaglia E."/>
            <person name="Haridas S."/>
            <person name="Andreopoulos W."/>
            <person name="Labutti K."/>
            <person name="Pangilinan J."/>
            <person name="Floch G.L."/>
            <person name="Makela M.R."/>
            <person name="Henrissat B."/>
            <person name="Grigoriev I.V."/>
            <person name="Crouch J.A."/>
            <person name="De Vries R.P."/>
            <person name="Sukno S.A."/>
            <person name="Thon M.R."/>
        </authorList>
    </citation>
    <scope>NUCLEOTIDE SEQUENCE</scope>
    <source>
        <strain evidence="1">CBS 102054</strain>
    </source>
</reference>
<comment type="caution">
    <text evidence="1">The sequence shown here is derived from an EMBL/GenBank/DDBJ whole genome shotgun (WGS) entry which is preliminary data.</text>
</comment>
<proteinExistence type="predicted"/>
<dbReference type="AlphaFoldDB" id="A0AAJ0A6K7"/>
<name>A0AAJ0A6K7_9PEZI</name>
<dbReference type="Proteomes" id="UP001243989">
    <property type="component" value="Unassembled WGS sequence"/>
</dbReference>
<evidence type="ECO:0000313" key="2">
    <source>
        <dbReference type="Proteomes" id="UP001243989"/>
    </source>
</evidence>
<sequence length="263" mass="29143">MQNGQCISSMTCRPYRRPIPTAFPPCCSVLSLCKGDNHQGSCRFPSACRGSWMRFFFLLHVAPGQTCFLLYDAGKDDNGLADQGNLLSREYDVIIETVCVTWKERVDDGGGFRVDGASYPTTGRPIPCCRHRMEKRILSSCRFFAASSTGVGLVEPPCNDSGSGSTTRFRAKRTDCSWTFTRKGKVLDCFRPPVMRWSSATNEGTHEPTTIPTPTPAWAQQTTLQPCPALAAWHRKMHDWQPLPALIPNPVAPVVGCRLGIRK</sequence>
<dbReference type="EMBL" id="JAHMHQ010000001">
    <property type="protein sequence ID" value="KAK1655957.1"/>
    <property type="molecule type" value="Genomic_DNA"/>
</dbReference>
<accession>A0AAJ0A6K7</accession>
<dbReference type="RefSeq" id="XP_060452001.1">
    <property type="nucleotide sequence ID" value="XM_060581732.1"/>
</dbReference>
<gene>
    <name evidence="1" type="ORF">BDP81DRAFT_13026</name>
</gene>
<organism evidence="1 2">
    <name type="scientific">Colletotrichum phormii</name>
    <dbReference type="NCBI Taxonomy" id="359342"/>
    <lineage>
        <taxon>Eukaryota</taxon>
        <taxon>Fungi</taxon>
        <taxon>Dikarya</taxon>
        <taxon>Ascomycota</taxon>
        <taxon>Pezizomycotina</taxon>
        <taxon>Sordariomycetes</taxon>
        <taxon>Hypocreomycetidae</taxon>
        <taxon>Glomerellales</taxon>
        <taxon>Glomerellaceae</taxon>
        <taxon>Colletotrichum</taxon>
        <taxon>Colletotrichum acutatum species complex</taxon>
    </lineage>
</organism>
<dbReference type="GeneID" id="85466594"/>
<keyword evidence="2" id="KW-1185">Reference proteome</keyword>
<evidence type="ECO:0000313" key="1">
    <source>
        <dbReference type="EMBL" id="KAK1655957.1"/>
    </source>
</evidence>